<proteinExistence type="predicted"/>
<reference evidence="1" key="2">
    <citation type="submission" date="2021-04" db="EMBL/GenBank/DDBJ databases">
        <authorList>
            <person name="Gilroy R."/>
        </authorList>
    </citation>
    <scope>NUCLEOTIDE SEQUENCE</scope>
    <source>
        <strain evidence="1">ChiSjej1B19-5720</strain>
    </source>
</reference>
<evidence type="ECO:0000313" key="1">
    <source>
        <dbReference type="EMBL" id="HJB27930.1"/>
    </source>
</evidence>
<dbReference type="AlphaFoldDB" id="A0A9D2RWL2"/>
<organism evidence="1 2">
    <name type="scientific">Candidatus Blautia faecavium</name>
    <dbReference type="NCBI Taxonomy" id="2838487"/>
    <lineage>
        <taxon>Bacteria</taxon>
        <taxon>Bacillati</taxon>
        <taxon>Bacillota</taxon>
        <taxon>Clostridia</taxon>
        <taxon>Lachnospirales</taxon>
        <taxon>Lachnospiraceae</taxon>
        <taxon>Blautia</taxon>
    </lineage>
</organism>
<evidence type="ECO:0000313" key="2">
    <source>
        <dbReference type="Proteomes" id="UP000823842"/>
    </source>
</evidence>
<name>A0A9D2RWL2_9FIRM</name>
<reference evidence="1" key="1">
    <citation type="journal article" date="2021" name="PeerJ">
        <title>Extensive microbial diversity within the chicken gut microbiome revealed by metagenomics and culture.</title>
        <authorList>
            <person name="Gilroy R."/>
            <person name="Ravi A."/>
            <person name="Getino M."/>
            <person name="Pursley I."/>
            <person name="Horton D.L."/>
            <person name="Alikhan N.F."/>
            <person name="Baker D."/>
            <person name="Gharbi K."/>
            <person name="Hall N."/>
            <person name="Watson M."/>
            <person name="Adriaenssens E.M."/>
            <person name="Foster-Nyarko E."/>
            <person name="Jarju S."/>
            <person name="Secka A."/>
            <person name="Antonio M."/>
            <person name="Oren A."/>
            <person name="Chaudhuri R.R."/>
            <person name="La Ragione R."/>
            <person name="Hildebrand F."/>
            <person name="Pallen M.J."/>
        </authorList>
    </citation>
    <scope>NUCLEOTIDE SEQUENCE</scope>
    <source>
        <strain evidence="1">ChiSjej1B19-5720</strain>
    </source>
</reference>
<sequence>MNQELYQEAVRSGILSKKLIDELLECMEYNNISFINWTIEVLHVIKTRLDRGDKITDEVSKITYTPKTFREFVQDNFSTYIESQVFADPGRKEKVYFSLEACENGYNLFMTDSSKNKTYEWISSLSERFSLVQMIATGIVYLKDVRTDTYQPFLSGNGKYCRYDKETGRILEI</sequence>
<accession>A0A9D2RWL2</accession>
<comment type="caution">
    <text evidence="1">The sequence shown here is derived from an EMBL/GenBank/DDBJ whole genome shotgun (WGS) entry which is preliminary data.</text>
</comment>
<dbReference type="EMBL" id="DWYZ01000081">
    <property type="protein sequence ID" value="HJB27930.1"/>
    <property type="molecule type" value="Genomic_DNA"/>
</dbReference>
<dbReference type="Proteomes" id="UP000823842">
    <property type="component" value="Unassembled WGS sequence"/>
</dbReference>
<protein>
    <submittedName>
        <fullName evidence="1">Uncharacterized protein</fullName>
    </submittedName>
</protein>
<gene>
    <name evidence="1" type="ORF">IAA06_03955</name>
</gene>